<feature type="region of interest" description="Disordered" evidence="1">
    <location>
        <begin position="91"/>
        <end position="117"/>
    </location>
</feature>
<protein>
    <submittedName>
        <fullName evidence="2">Uncharacterized protein</fullName>
    </submittedName>
</protein>
<keyword evidence="3" id="KW-1185">Reference proteome</keyword>
<evidence type="ECO:0000256" key="1">
    <source>
        <dbReference type="SAM" id="MobiDB-lite"/>
    </source>
</evidence>
<gene>
    <name evidence="2" type="ORF">SERLA73DRAFT_157191</name>
</gene>
<dbReference type="InParanoid" id="F8QHW2"/>
<dbReference type="HOGENOM" id="CLU_2086254_0_0_1"/>
<name>F8QHW2_SERL3</name>
<evidence type="ECO:0000313" key="3">
    <source>
        <dbReference type="Proteomes" id="UP000008063"/>
    </source>
</evidence>
<dbReference type="EMBL" id="GL945514">
    <property type="protein sequence ID" value="EGN92109.1"/>
    <property type="molecule type" value="Genomic_DNA"/>
</dbReference>
<accession>F8QHW2</accession>
<sequence>MQHANVLIQAIWVASRVCRLQYPSLSALAGSKRYNEFEVNRCLEIINKRKSSLRIKLSNKKKNNYATTSGINQQVVSGMFRNRILMMRAMRSKVAKDTSSPRARGVMGKVSENQDMK</sequence>
<organism evidence="3">
    <name type="scientific">Serpula lacrymans var. lacrymans (strain S7.3)</name>
    <name type="common">Dry rot fungus</name>
    <dbReference type="NCBI Taxonomy" id="936435"/>
    <lineage>
        <taxon>Eukaryota</taxon>
        <taxon>Fungi</taxon>
        <taxon>Dikarya</taxon>
        <taxon>Basidiomycota</taxon>
        <taxon>Agaricomycotina</taxon>
        <taxon>Agaricomycetes</taxon>
        <taxon>Agaricomycetidae</taxon>
        <taxon>Boletales</taxon>
        <taxon>Coniophorineae</taxon>
        <taxon>Serpulaceae</taxon>
        <taxon>Serpula</taxon>
    </lineage>
</organism>
<dbReference type="AlphaFoldDB" id="F8QHW2"/>
<reference evidence="3" key="1">
    <citation type="journal article" date="2011" name="Science">
        <title>The plant cell wall-decomposing machinery underlies the functional diversity of forest fungi.</title>
        <authorList>
            <person name="Eastwood D.C."/>
            <person name="Floudas D."/>
            <person name="Binder M."/>
            <person name="Majcherczyk A."/>
            <person name="Schneider P."/>
            <person name="Aerts A."/>
            <person name="Asiegbu F.O."/>
            <person name="Baker S.E."/>
            <person name="Barry K."/>
            <person name="Bendiksby M."/>
            <person name="Blumentritt M."/>
            <person name="Coutinho P.M."/>
            <person name="Cullen D."/>
            <person name="de Vries R.P."/>
            <person name="Gathman A."/>
            <person name="Goodell B."/>
            <person name="Henrissat B."/>
            <person name="Ihrmark K."/>
            <person name="Kauserud H."/>
            <person name="Kohler A."/>
            <person name="LaButti K."/>
            <person name="Lapidus A."/>
            <person name="Lavin J.L."/>
            <person name="Lee Y.-H."/>
            <person name="Lindquist E."/>
            <person name="Lilly W."/>
            <person name="Lucas S."/>
            <person name="Morin E."/>
            <person name="Murat C."/>
            <person name="Oguiza J.A."/>
            <person name="Park J."/>
            <person name="Pisabarro A.G."/>
            <person name="Riley R."/>
            <person name="Rosling A."/>
            <person name="Salamov A."/>
            <person name="Schmidt O."/>
            <person name="Schmutz J."/>
            <person name="Skrede I."/>
            <person name="Stenlid J."/>
            <person name="Wiebenga A."/>
            <person name="Xie X."/>
            <person name="Kuees U."/>
            <person name="Hibbett D.S."/>
            <person name="Hoffmeister D."/>
            <person name="Hoegberg N."/>
            <person name="Martin F."/>
            <person name="Grigoriev I.V."/>
            <person name="Watkinson S.C."/>
        </authorList>
    </citation>
    <scope>NUCLEOTIDE SEQUENCE [LARGE SCALE GENOMIC DNA]</scope>
    <source>
        <strain evidence="3">strain S7.3</strain>
    </source>
</reference>
<proteinExistence type="predicted"/>
<dbReference type="Proteomes" id="UP000008063">
    <property type="component" value="Unassembled WGS sequence"/>
</dbReference>
<evidence type="ECO:0000313" key="2">
    <source>
        <dbReference type="EMBL" id="EGN92109.1"/>
    </source>
</evidence>